<dbReference type="Proteomes" id="UP001139887">
    <property type="component" value="Unassembled WGS sequence"/>
</dbReference>
<feature type="compositionally biased region" description="Polar residues" evidence="1">
    <location>
        <begin position="18"/>
        <end position="33"/>
    </location>
</feature>
<gene>
    <name evidence="2" type="ORF">IWW36_001343</name>
</gene>
<comment type="caution">
    <text evidence="2">The sequence shown here is derived from an EMBL/GenBank/DDBJ whole genome shotgun (WGS) entry which is preliminary data.</text>
</comment>
<organism evidence="2 3">
    <name type="scientific">Coemansia brasiliensis</name>
    <dbReference type="NCBI Taxonomy" id="2650707"/>
    <lineage>
        <taxon>Eukaryota</taxon>
        <taxon>Fungi</taxon>
        <taxon>Fungi incertae sedis</taxon>
        <taxon>Zoopagomycota</taxon>
        <taxon>Kickxellomycotina</taxon>
        <taxon>Kickxellomycetes</taxon>
        <taxon>Kickxellales</taxon>
        <taxon>Kickxellaceae</taxon>
        <taxon>Coemansia</taxon>
    </lineage>
</organism>
<keyword evidence="3" id="KW-1185">Reference proteome</keyword>
<evidence type="ECO:0000313" key="2">
    <source>
        <dbReference type="EMBL" id="KAJ2851092.1"/>
    </source>
</evidence>
<proteinExistence type="predicted"/>
<accession>A0A9W8I943</accession>
<protein>
    <submittedName>
        <fullName evidence="2">Uncharacterized protein</fullName>
    </submittedName>
</protein>
<evidence type="ECO:0000313" key="3">
    <source>
        <dbReference type="Proteomes" id="UP001139887"/>
    </source>
</evidence>
<dbReference type="OrthoDB" id="5556081at2759"/>
<evidence type="ECO:0000256" key="1">
    <source>
        <dbReference type="SAM" id="MobiDB-lite"/>
    </source>
</evidence>
<feature type="region of interest" description="Disordered" evidence="1">
    <location>
        <begin position="18"/>
        <end position="62"/>
    </location>
</feature>
<sequence>MNLGAYGARSDTTSVVAGAGSTTEASAVSTPVSGRQIGRLAHSTSSGGRGSNGNANMADSDGYSVIKPSDGAAPIYYPMHQVHKVWPHQIIPSLSQHRTLEQKLEISDAYLMQIVDKLGELPASFDSVNAAVTRVAVMRSAASDVGSCHELPPCTMSFNEESKVHDRISSNAAAAVTDAGPDGLRANFIEICKDKNSLEMFWQQTIQRYRAEWRDIKTGKAAESESLSRPMIVDMFTEAMWQPRRHSAPYT</sequence>
<name>A0A9W8I943_9FUNG</name>
<dbReference type="AlphaFoldDB" id="A0A9W8I943"/>
<reference evidence="2" key="1">
    <citation type="submission" date="2022-07" db="EMBL/GenBank/DDBJ databases">
        <title>Phylogenomic reconstructions and comparative analyses of Kickxellomycotina fungi.</title>
        <authorList>
            <person name="Reynolds N.K."/>
            <person name="Stajich J.E."/>
            <person name="Barry K."/>
            <person name="Grigoriev I.V."/>
            <person name="Crous P."/>
            <person name="Smith M.E."/>
        </authorList>
    </citation>
    <scope>NUCLEOTIDE SEQUENCE</scope>
    <source>
        <strain evidence="2">NRRL 1566</strain>
    </source>
</reference>
<dbReference type="EMBL" id="JANBUW010000017">
    <property type="protein sequence ID" value="KAJ2851092.1"/>
    <property type="molecule type" value="Genomic_DNA"/>
</dbReference>